<accession>A0ABN9VJ84</accession>
<keyword evidence="5" id="KW-0966">Cell projection</keyword>
<keyword evidence="8" id="KW-1185">Reference proteome</keyword>
<evidence type="ECO:0000256" key="4">
    <source>
        <dbReference type="ARBA" id="ARBA00023069"/>
    </source>
</evidence>
<evidence type="ECO:0000256" key="1">
    <source>
        <dbReference type="ARBA" id="ARBA00004138"/>
    </source>
</evidence>
<feature type="domain" description="BART" evidence="6">
    <location>
        <begin position="12"/>
        <end position="122"/>
    </location>
</feature>
<evidence type="ECO:0000256" key="2">
    <source>
        <dbReference type="ARBA" id="ARBA00004496"/>
    </source>
</evidence>
<dbReference type="Gene3D" id="1.20.1520.10">
    <property type="entry name" value="ADP-ribosylation factor-like 2-binding protein, domain"/>
    <property type="match status" value="1"/>
</dbReference>
<reference evidence="7" key="1">
    <citation type="submission" date="2023-10" db="EMBL/GenBank/DDBJ databases">
        <authorList>
            <person name="Chen Y."/>
            <person name="Shah S."/>
            <person name="Dougan E. K."/>
            <person name="Thang M."/>
            <person name="Chan C."/>
        </authorList>
    </citation>
    <scope>NUCLEOTIDE SEQUENCE [LARGE SCALE GENOMIC DNA]</scope>
</reference>
<evidence type="ECO:0000256" key="5">
    <source>
        <dbReference type="ARBA" id="ARBA00023273"/>
    </source>
</evidence>
<evidence type="ECO:0000259" key="6">
    <source>
        <dbReference type="Pfam" id="PF11527"/>
    </source>
</evidence>
<evidence type="ECO:0000313" key="8">
    <source>
        <dbReference type="Proteomes" id="UP001189429"/>
    </source>
</evidence>
<protein>
    <recommendedName>
        <fullName evidence="6">BART domain-containing protein</fullName>
    </recommendedName>
</protein>
<dbReference type="Pfam" id="PF11527">
    <property type="entry name" value="ARL2_Bind_BART"/>
    <property type="match status" value="1"/>
</dbReference>
<dbReference type="Proteomes" id="UP001189429">
    <property type="component" value="Unassembled WGS sequence"/>
</dbReference>
<comment type="subcellular location">
    <subcellularLocation>
        <location evidence="1">Cell projection</location>
        <location evidence="1">Cilium</location>
    </subcellularLocation>
    <subcellularLocation>
        <location evidence="2">Cytoplasm</location>
    </subcellularLocation>
</comment>
<evidence type="ECO:0000256" key="3">
    <source>
        <dbReference type="ARBA" id="ARBA00022490"/>
    </source>
</evidence>
<evidence type="ECO:0000313" key="7">
    <source>
        <dbReference type="EMBL" id="CAK0872897.1"/>
    </source>
</evidence>
<name>A0ABN9VJ84_9DINO</name>
<keyword evidence="4" id="KW-0969">Cilium</keyword>
<comment type="caution">
    <text evidence="7">The sequence shown here is derived from an EMBL/GenBank/DDBJ whole genome shotgun (WGS) entry which is preliminary data.</text>
</comment>
<keyword evidence="3" id="KW-0963">Cytoplasm</keyword>
<dbReference type="InterPro" id="IPR023379">
    <property type="entry name" value="BART_dom"/>
</dbReference>
<proteinExistence type="predicted"/>
<dbReference type="InterPro" id="IPR042541">
    <property type="entry name" value="BART_sf"/>
</dbReference>
<gene>
    <name evidence="7" type="ORF">PCOR1329_LOCUS58234</name>
</gene>
<organism evidence="7 8">
    <name type="scientific">Prorocentrum cordatum</name>
    <dbReference type="NCBI Taxonomy" id="2364126"/>
    <lineage>
        <taxon>Eukaryota</taxon>
        <taxon>Sar</taxon>
        <taxon>Alveolata</taxon>
        <taxon>Dinophyceae</taxon>
        <taxon>Prorocentrales</taxon>
        <taxon>Prorocentraceae</taxon>
        <taxon>Prorocentrum</taxon>
    </lineage>
</organism>
<dbReference type="EMBL" id="CAUYUJ010017216">
    <property type="protein sequence ID" value="CAK0872897.1"/>
    <property type="molecule type" value="Genomic_DNA"/>
</dbReference>
<sequence>MAEDTEHMEMPQVFNFVLESFQDPKFTAEVETLICTNIDLFAKATADGSHPLEWEMQHRKYKKLHEDQLQRSVSLCNASFEEFMEYVAVCNQHYGDDPGFQSLMTALTNSEDYTAFCQVMFNAVRENWVPEDSAPPPLEQNIQVHGVDVMIRQGFGPGMVMTVEYLGMVHQVAVPDGFFQGMVMHVQLQVPALADGWYPQCEVP</sequence>